<evidence type="ECO:0000256" key="3">
    <source>
        <dbReference type="ARBA" id="ARBA00022801"/>
    </source>
</evidence>
<evidence type="ECO:0000259" key="5">
    <source>
        <dbReference type="Pfam" id="PF02055"/>
    </source>
</evidence>
<keyword evidence="4" id="KW-1133">Transmembrane helix</keyword>
<protein>
    <submittedName>
        <fullName evidence="6">Glucosylceramidase</fullName>
    </submittedName>
</protein>
<feature type="domain" description="Glycosyl hydrolase family 30 TIM-barrel" evidence="5">
    <location>
        <begin position="162"/>
        <end position="524"/>
    </location>
</feature>
<dbReference type="GO" id="GO:0004348">
    <property type="term" value="F:glucosylceramidase activity"/>
    <property type="evidence" value="ECO:0007669"/>
    <property type="project" value="InterPro"/>
</dbReference>
<accession>A0A9N8EKY5</accession>
<keyword evidence="2" id="KW-0732">Signal</keyword>
<dbReference type="Gene3D" id="3.20.20.80">
    <property type="entry name" value="Glycosidases"/>
    <property type="match status" value="1"/>
</dbReference>
<evidence type="ECO:0000256" key="2">
    <source>
        <dbReference type="ARBA" id="ARBA00022729"/>
    </source>
</evidence>
<evidence type="ECO:0000313" key="7">
    <source>
        <dbReference type="Proteomes" id="UP001153069"/>
    </source>
</evidence>
<dbReference type="GO" id="GO:0006680">
    <property type="term" value="P:glucosylceramide catabolic process"/>
    <property type="evidence" value="ECO:0007669"/>
    <property type="project" value="TreeGrafter"/>
</dbReference>
<organism evidence="6 7">
    <name type="scientific">Seminavis robusta</name>
    <dbReference type="NCBI Taxonomy" id="568900"/>
    <lineage>
        <taxon>Eukaryota</taxon>
        <taxon>Sar</taxon>
        <taxon>Stramenopiles</taxon>
        <taxon>Ochrophyta</taxon>
        <taxon>Bacillariophyta</taxon>
        <taxon>Bacillariophyceae</taxon>
        <taxon>Bacillariophycidae</taxon>
        <taxon>Naviculales</taxon>
        <taxon>Naviculaceae</taxon>
        <taxon>Seminavis</taxon>
    </lineage>
</organism>
<feature type="transmembrane region" description="Helical" evidence="4">
    <location>
        <begin position="32"/>
        <end position="49"/>
    </location>
</feature>
<dbReference type="Pfam" id="PF02055">
    <property type="entry name" value="Glyco_hydro_30"/>
    <property type="match status" value="1"/>
</dbReference>
<gene>
    <name evidence="6" type="ORF">SEMRO_1171_G248800.1</name>
</gene>
<evidence type="ECO:0000313" key="6">
    <source>
        <dbReference type="EMBL" id="CAB9521176.1"/>
    </source>
</evidence>
<keyword evidence="3" id="KW-0378">Hydrolase</keyword>
<dbReference type="GO" id="GO:0016020">
    <property type="term" value="C:membrane"/>
    <property type="evidence" value="ECO:0007669"/>
    <property type="project" value="GOC"/>
</dbReference>
<dbReference type="PANTHER" id="PTHR11069">
    <property type="entry name" value="GLUCOSYLCERAMIDASE"/>
    <property type="match status" value="1"/>
</dbReference>
<dbReference type="InterPro" id="IPR033453">
    <property type="entry name" value="Glyco_hydro_30_TIM-barrel"/>
</dbReference>
<reference evidence="6" key="1">
    <citation type="submission" date="2020-06" db="EMBL/GenBank/DDBJ databases">
        <authorList>
            <consortium name="Plant Systems Biology data submission"/>
        </authorList>
    </citation>
    <scope>NUCLEOTIDE SEQUENCE</scope>
    <source>
        <strain evidence="6">D6</strain>
    </source>
</reference>
<comment type="caution">
    <text evidence="6">The sequence shown here is derived from an EMBL/GenBank/DDBJ whole genome shotgun (WGS) entry which is preliminary data.</text>
</comment>
<dbReference type="SUPFAM" id="SSF51445">
    <property type="entry name" value="(Trans)glycosidases"/>
    <property type="match status" value="1"/>
</dbReference>
<comment type="similarity">
    <text evidence="1">Belongs to the glycosyl hydrolase 30 family.</text>
</comment>
<dbReference type="OrthoDB" id="2160638at2759"/>
<keyword evidence="7" id="KW-1185">Reference proteome</keyword>
<dbReference type="InterPro" id="IPR001139">
    <property type="entry name" value="Glyco_hydro_30"/>
</dbReference>
<dbReference type="Proteomes" id="UP001153069">
    <property type="component" value="Unassembled WGS sequence"/>
</dbReference>
<dbReference type="AlphaFoldDB" id="A0A9N8EKY5"/>
<dbReference type="InterPro" id="IPR017853">
    <property type="entry name" value="GH"/>
</dbReference>
<dbReference type="PANTHER" id="PTHR11069:SF23">
    <property type="entry name" value="LYSOSOMAL ACID GLUCOSYLCERAMIDASE"/>
    <property type="match status" value="1"/>
</dbReference>
<keyword evidence="4" id="KW-0812">Transmembrane</keyword>
<evidence type="ECO:0000256" key="4">
    <source>
        <dbReference type="SAM" id="Phobius"/>
    </source>
</evidence>
<sequence>MTVNNGETQPLRGVASDGAIESTPWYKKISKSNLVMGAVVVAVLLFYFLSGSPSPSAANHGGKIPIEEPPLPPVPPEAYDGIMYRPFCIHHADDSGRTVRLVQTSMQNPSQQWSSLPCYHESQRSKIWNSQPQDETDTFGAPDAKLDVKLDTHAFPQRETPILGFGGAFTEAAALNFHSLDKTGQEAVLELLFGESGLGYAQGRVHMNSCDFSIKSYSFDDVEDDFTLKHFDTAVEHDVESGMIDLALRATSKLKAWSSDDGMDGVLRLYASPWSPPAWMKQPTWQDHPGATHADDMLGSAQPTCIKDGTGPDSPYAKAWALYFSKFLTAYENLGLPFFGVTPQNEPEFPAPWEACSHTPLTESEFIGYHLGPQLKKDHPDVKILGFDHNKDHIVAWVDELLGDTSGDYVSGTAYHWYAGGNNRILDGALGAPNMHRLQEHINGDPKHFLINIESCHCPYTGYGGGDIDVYWARAERYAHTILSDLAAGSNGWMEWNFILDSQGGPNHLGNLCDTSLLAVPHRAKNAPEDFPPLMEWEHTNASARFGANVGDGRTLPELNALGFPAKYLELGVVVQPIYFYMGHISRYIRPGSRAVMGLVDQADSDDGTLTFRPKGQTVAGGGINDLAQPDVEITVWPCEGSTRQSFRWDAVSKQLQVYGHDWLGAPTTSCVSNYPHESLMGLVLVQCDKKHGAATLDVVKYDNYTNFVVTNGKEKNDCFTIAALGNQGGAYGPRGGAQISLGSCTSDAAKFDYDEETSEIRSSFYADETGSNEVCVTTGWPFLQMGAFDTPNGEAQKTVVILNEARSEANYAVKDDGKLLVTGSIGPRTIQTLLID</sequence>
<proteinExistence type="inferred from homology"/>
<dbReference type="EMBL" id="CAICTM010001169">
    <property type="protein sequence ID" value="CAB9521176.1"/>
    <property type="molecule type" value="Genomic_DNA"/>
</dbReference>
<name>A0A9N8EKY5_9STRA</name>
<evidence type="ECO:0000256" key="1">
    <source>
        <dbReference type="ARBA" id="ARBA00005382"/>
    </source>
</evidence>
<keyword evidence="4" id="KW-0472">Membrane</keyword>
<dbReference type="PRINTS" id="PR00843">
    <property type="entry name" value="GLHYDRLASE30"/>
</dbReference>